<keyword evidence="5" id="KW-1185">Reference proteome</keyword>
<dbReference type="PANTHER" id="PTHR11487:SF0">
    <property type="entry name" value="S-ACYL FATTY ACID SYNTHASE THIOESTERASE, MEDIUM CHAIN"/>
    <property type="match status" value="1"/>
</dbReference>
<dbReference type="PANTHER" id="PTHR11487">
    <property type="entry name" value="THIOESTERASE"/>
    <property type="match status" value="1"/>
</dbReference>
<dbReference type="RefSeq" id="WP_093931881.1">
    <property type="nucleotide sequence ID" value="NZ_NMQT01000004.1"/>
</dbReference>
<dbReference type="SMART" id="SM00824">
    <property type="entry name" value="PKS_TE"/>
    <property type="match status" value="1"/>
</dbReference>
<reference evidence="4 5" key="1">
    <citation type="submission" date="2017-07" db="EMBL/GenBank/DDBJ databases">
        <title>Amycolatopsis thailandensis Genome sequencing and assembly.</title>
        <authorList>
            <person name="Kaur N."/>
            <person name="Mayilraj S."/>
        </authorList>
    </citation>
    <scope>NUCLEOTIDE SEQUENCE [LARGE SCALE GENOMIC DNA]</scope>
    <source>
        <strain evidence="4 5">JCM 16380</strain>
    </source>
</reference>
<evidence type="ECO:0000313" key="4">
    <source>
        <dbReference type="EMBL" id="OXM58820.1"/>
    </source>
</evidence>
<gene>
    <name evidence="4" type="ORF">CFP71_00800</name>
</gene>
<accession>A0A229SIW0</accession>
<dbReference type="AlphaFoldDB" id="A0A229SIW0"/>
<dbReference type="GO" id="GO:0016787">
    <property type="term" value="F:hydrolase activity"/>
    <property type="evidence" value="ECO:0007669"/>
    <property type="project" value="UniProtKB-KW"/>
</dbReference>
<evidence type="ECO:0000259" key="3">
    <source>
        <dbReference type="SMART" id="SM00824"/>
    </source>
</evidence>
<sequence length="248" mass="26852">MAGQALRGWTRCFHPAPAAETRLIAFPHAGGSASAYRSLSAALSPTVEVHTAQYPGRQDRMDEPVIDDLHVLAERLVDVVAAIPKPFALFGHSMGAILAFEIARRLEARGLVPAALFVSARRGPDIFKERSHHLADDDTFLAEVSRLGGTDASIFDDPDIRALALPALRGDYKAVETYRYRPGPDVTCPIVALAGDSDPVLELPDAENWREHTTGTFEMDVFQGGHFFVDANLDAVAARILGKLTVSP</sequence>
<dbReference type="InterPro" id="IPR020802">
    <property type="entry name" value="TesA-like"/>
</dbReference>
<name>A0A229SIW0_9PSEU</name>
<proteinExistence type="inferred from homology"/>
<dbReference type="SUPFAM" id="SSF53474">
    <property type="entry name" value="alpha/beta-Hydrolases"/>
    <property type="match status" value="1"/>
</dbReference>
<feature type="domain" description="Thioesterase TesA-like" evidence="3">
    <location>
        <begin position="24"/>
        <end position="244"/>
    </location>
</feature>
<evidence type="ECO:0000256" key="2">
    <source>
        <dbReference type="ARBA" id="ARBA00022801"/>
    </source>
</evidence>
<dbReference type="GO" id="GO:0008610">
    <property type="term" value="P:lipid biosynthetic process"/>
    <property type="evidence" value="ECO:0007669"/>
    <property type="project" value="TreeGrafter"/>
</dbReference>
<keyword evidence="2" id="KW-0378">Hydrolase</keyword>
<dbReference type="Gene3D" id="3.40.50.1820">
    <property type="entry name" value="alpha/beta hydrolase"/>
    <property type="match status" value="1"/>
</dbReference>
<dbReference type="InterPro" id="IPR001031">
    <property type="entry name" value="Thioesterase"/>
</dbReference>
<evidence type="ECO:0000313" key="5">
    <source>
        <dbReference type="Proteomes" id="UP000215223"/>
    </source>
</evidence>
<dbReference type="InterPro" id="IPR029058">
    <property type="entry name" value="AB_hydrolase_fold"/>
</dbReference>
<comment type="similarity">
    <text evidence="1">Belongs to the thioesterase family.</text>
</comment>
<protein>
    <submittedName>
        <fullName evidence="4">Thioesterase</fullName>
    </submittedName>
</protein>
<organism evidence="4 5">
    <name type="scientific">Amycolatopsis thailandensis</name>
    <dbReference type="NCBI Taxonomy" id="589330"/>
    <lineage>
        <taxon>Bacteria</taxon>
        <taxon>Bacillati</taxon>
        <taxon>Actinomycetota</taxon>
        <taxon>Actinomycetes</taxon>
        <taxon>Pseudonocardiales</taxon>
        <taxon>Pseudonocardiaceae</taxon>
        <taxon>Amycolatopsis</taxon>
    </lineage>
</organism>
<comment type="caution">
    <text evidence="4">The sequence shown here is derived from an EMBL/GenBank/DDBJ whole genome shotgun (WGS) entry which is preliminary data.</text>
</comment>
<dbReference type="EMBL" id="NMQT01000004">
    <property type="protein sequence ID" value="OXM58820.1"/>
    <property type="molecule type" value="Genomic_DNA"/>
</dbReference>
<dbReference type="InterPro" id="IPR012223">
    <property type="entry name" value="TEII"/>
</dbReference>
<dbReference type="Proteomes" id="UP000215223">
    <property type="component" value="Unassembled WGS sequence"/>
</dbReference>
<evidence type="ECO:0000256" key="1">
    <source>
        <dbReference type="ARBA" id="ARBA00007169"/>
    </source>
</evidence>
<dbReference type="OrthoDB" id="4169718at2"/>
<dbReference type="Pfam" id="PF00975">
    <property type="entry name" value="Thioesterase"/>
    <property type="match status" value="1"/>
</dbReference>